<keyword evidence="4" id="KW-1185">Reference proteome</keyword>
<dbReference type="Pfam" id="PF14607">
    <property type="entry name" value="GxDLY"/>
    <property type="match status" value="1"/>
</dbReference>
<evidence type="ECO:0008006" key="5">
    <source>
        <dbReference type="Google" id="ProtNLM"/>
    </source>
</evidence>
<dbReference type="GO" id="GO:0016788">
    <property type="term" value="F:hydrolase activity, acting on ester bonds"/>
    <property type="evidence" value="ECO:0007669"/>
    <property type="project" value="UniProtKB-ARBA"/>
</dbReference>
<dbReference type="EMBL" id="CP003281">
    <property type="protein sequence ID" value="AFL85746.1"/>
    <property type="molecule type" value="Genomic_DNA"/>
</dbReference>
<dbReference type="Proteomes" id="UP000006050">
    <property type="component" value="Chromosome"/>
</dbReference>
<dbReference type="KEGG" id="bbd:Belba_3236"/>
<organism evidence="3 4">
    <name type="scientific">Belliella baltica (strain DSM 15883 / CIP 108006 / LMG 21964 / BA134)</name>
    <dbReference type="NCBI Taxonomy" id="866536"/>
    <lineage>
        <taxon>Bacteria</taxon>
        <taxon>Pseudomonadati</taxon>
        <taxon>Bacteroidota</taxon>
        <taxon>Cytophagia</taxon>
        <taxon>Cytophagales</taxon>
        <taxon>Cyclobacteriaceae</taxon>
        <taxon>Belliella</taxon>
    </lineage>
</organism>
<dbReference type="SUPFAM" id="SSF52266">
    <property type="entry name" value="SGNH hydrolase"/>
    <property type="match status" value="1"/>
</dbReference>
<dbReference type="Gene3D" id="2.60.120.260">
    <property type="entry name" value="Galactose-binding domain-like"/>
    <property type="match status" value="1"/>
</dbReference>
<evidence type="ECO:0000259" key="1">
    <source>
        <dbReference type="Pfam" id="PF14606"/>
    </source>
</evidence>
<dbReference type="InterPro" id="IPR032740">
    <property type="entry name" value="GxDLY"/>
</dbReference>
<dbReference type="Pfam" id="PF14606">
    <property type="entry name" value="Lipase_GDSL_3"/>
    <property type="match status" value="1"/>
</dbReference>
<sequence length="369" mass="42103">MITSITRLMLFFFPMLLLNNPTSGQTDWYDPLRVDFPVIEGRFMDKNDYFRLPSELQLVVRKEVWELSKNSAGLSLGFLTDATEIQVKYTVKGNHQMPHMPATGVSGVDLFFRKSEEEWNWSRGVYNFGDTIQYIFKIDPNPNFEKEFKLYLPLYNEVEHLSIGVRKGHTFEFIEKNSEAPIVVYGTSIAQGACASRPAMAWTTIFQQALGMPLVNLGFSGNGLLEKELIDWISKKESSLIILDCLPNFVPGKGISDDEIRARIQYAARKLRADNPEVPVLFTAHAGYSDQYVDHSRRDLVTKLNTILLEELDKLWEQGVHGIHHLSSQAIGLDQFDFVDGTHPTDGGMLKYAKAYQNKILEINQEERK</sequence>
<dbReference type="PATRIC" id="fig|866536.3.peg.3356"/>
<dbReference type="RefSeq" id="WP_014773685.1">
    <property type="nucleotide sequence ID" value="NC_018010.1"/>
</dbReference>
<dbReference type="eggNOG" id="COG2755">
    <property type="taxonomic scope" value="Bacteria"/>
</dbReference>
<feature type="domain" description="SGNH hydrolase-type esterase" evidence="1">
    <location>
        <begin position="180"/>
        <end position="360"/>
    </location>
</feature>
<proteinExistence type="predicted"/>
<dbReference type="AlphaFoldDB" id="I3Z928"/>
<dbReference type="InterPro" id="IPR036514">
    <property type="entry name" value="SGNH_hydro_sf"/>
</dbReference>
<dbReference type="STRING" id="866536.Belba_3236"/>
<gene>
    <name evidence="3" type="ordered locus">Belba_3236</name>
</gene>
<dbReference type="Gene3D" id="3.40.50.1110">
    <property type="entry name" value="SGNH hydrolase"/>
    <property type="match status" value="1"/>
</dbReference>
<accession>I3Z928</accession>
<evidence type="ECO:0000313" key="4">
    <source>
        <dbReference type="Proteomes" id="UP000006050"/>
    </source>
</evidence>
<dbReference type="OrthoDB" id="5624617at2"/>
<protein>
    <recommendedName>
        <fullName evidence="5">Lysophospholipase L1-like esterase</fullName>
    </recommendedName>
</protein>
<evidence type="ECO:0000313" key="3">
    <source>
        <dbReference type="EMBL" id="AFL85746.1"/>
    </source>
</evidence>
<reference evidence="4" key="1">
    <citation type="submission" date="2012-06" db="EMBL/GenBank/DDBJ databases">
        <title>The complete genome of Belliella baltica DSM 15883.</title>
        <authorList>
            <person name="Lucas S."/>
            <person name="Copeland A."/>
            <person name="Lapidus A."/>
            <person name="Goodwin L."/>
            <person name="Pitluck S."/>
            <person name="Peters L."/>
            <person name="Mikhailova N."/>
            <person name="Davenport K."/>
            <person name="Kyrpides N."/>
            <person name="Mavromatis K."/>
            <person name="Pagani I."/>
            <person name="Ivanova N."/>
            <person name="Ovchinnikova G."/>
            <person name="Zeytun A."/>
            <person name="Detter J.C."/>
            <person name="Han C."/>
            <person name="Land M."/>
            <person name="Hauser L."/>
            <person name="Markowitz V."/>
            <person name="Cheng J.-F."/>
            <person name="Hugenholtz P."/>
            <person name="Woyke T."/>
            <person name="Wu D."/>
            <person name="Tindall B."/>
            <person name="Pomrenke H."/>
            <person name="Brambilla E."/>
            <person name="Klenk H.-P."/>
            <person name="Eisen J.A."/>
        </authorList>
    </citation>
    <scope>NUCLEOTIDE SEQUENCE [LARGE SCALE GENOMIC DNA]</scope>
    <source>
        <strain evidence="4">DSM 15883 / CIP 108006 / LMG 21964 / BA134</strain>
    </source>
</reference>
<feature type="domain" description="SGNH hydrolase-type esterase N-terminal" evidence="2">
    <location>
        <begin position="27"/>
        <end position="171"/>
    </location>
</feature>
<dbReference type="InterPro" id="IPR013830">
    <property type="entry name" value="SGNH_hydro"/>
</dbReference>
<name>I3Z928_BELBD</name>
<evidence type="ECO:0000259" key="2">
    <source>
        <dbReference type="Pfam" id="PF14607"/>
    </source>
</evidence>
<dbReference type="HOGENOM" id="CLU_064662_0_0_10"/>